<evidence type="ECO:0000313" key="3">
    <source>
        <dbReference type="EMBL" id="KGM52254.1"/>
    </source>
</evidence>
<accession>A0A0A0EPA4</accession>
<keyword evidence="4" id="KW-1185">Reference proteome</keyword>
<feature type="chain" id="PRO_5001961663" description="Lipoprotein" evidence="2">
    <location>
        <begin position="23"/>
        <end position="319"/>
    </location>
</feature>
<sequence>MTLFRRLLPMLALALLLGACERAPTPPPAPPKPLGPTEALTRLMQDLRRNDLAGYARHAVPATLHARLETAWKGGHTVWPLTELPLDDRIAPMITALAAPGAERQLKATFKQQFSGAERELRSAASTLGLFAGQYVANAEEYSDEERDHYAQMIAAFSQWGQRAPLADGKRASAALPRLVNAARATGLAGPDAFAKAGMDKTLGRLGPFFRTTKDVLRSYGLDLDATLDGIEVTVAQQTGETARLRVRYTLAGRPVDAFVRTERRDGQWYLTDLLRHAEAEAGPATLPSTPAANTPATPATPAPKQANGVLDPLTATPR</sequence>
<gene>
    <name evidence="3" type="ORF">N800_11505</name>
</gene>
<dbReference type="eggNOG" id="ENOG5030SZG">
    <property type="taxonomic scope" value="Bacteria"/>
</dbReference>
<evidence type="ECO:0000256" key="2">
    <source>
        <dbReference type="SAM" id="SignalP"/>
    </source>
</evidence>
<proteinExistence type="predicted"/>
<organism evidence="3 4">
    <name type="scientific">Lysobacter daejeonensis GH1-9</name>
    <dbReference type="NCBI Taxonomy" id="1385517"/>
    <lineage>
        <taxon>Bacteria</taxon>
        <taxon>Pseudomonadati</taxon>
        <taxon>Pseudomonadota</taxon>
        <taxon>Gammaproteobacteria</taxon>
        <taxon>Lysobacterales</taxon>
        <taxon>Lysobacteraceae</taxon>
        <taxon>Aerolutibacter</taxon>
    </lineage>
</organism>
<evidence type="ECO:0000256" key="1">
    <source>
        <dbReference type="SAM" id="MobiDB-lite"/>
    </source>
</evidence>
<evidence type="ECO:0000313" key="4">
    <source>
        <dbReference type="Proteomes" id="UP000029998"/>
    </source>
</evidence>
<dbReference type="STRING" id="1385517.N800_11505"/>
<keyword evidence="2" id="KW-0732">Signal</keyword>
<name>A0A0A0EPA4_9GAMM</name>
<feature type="signal peptide" evidence="2">
    <location>
        <begin position="1"/>
        <end position="22"/>
    </location>
</feature>
<dbReference type="Proteomes" id="UP000029998">
    <property type="component" value="Unassembled WGS sequence"/>
</dbReference>
<feature type="region of interest" description="Disordered" evidence="1">
    <location>
        <begin position="282"/>
        <end position="319"/>
    </location>
</feature>
<dbReference type="EMBL" id="AVPU01000051">
    <property type="protein sequence ID" value="KGM52254.1"/>
    <property type="molecule type" value="Genomic_DNA"/>
</dbReference>
<dbReference type="OrthoDB" id="6194714at2"/>
<evidence type="ECO:0008006" key="5">
    <source>
        <dbReference type="Google" id="ProtNLM"/>
    </source>
</evidence>
<reference evidence="3 4" key="1">
    <citation type="submission" date="2013-08" db="EMBL/GenBank/DDBJ databases">
        <title>Genome sequencing of Lysobacter.</title>
        <authorList>
            <person name="Zhang S."/>
            <person name="Wang G."/>
        </authorList>
    </citation>
    <scope>NUCLEOTIDE SEQUENCE [LARGE SCALE GENOMIC DNA]</scope>
    <source>
        <strain evidence="3 4">GH1-9</strain>
    </source>
</reference>
<feature type="compositionally biased region" description="Low complexity" evidence="1">
    <location>
        <begin position="284"/>
        <end position="307"/>
    </location>
</feature>
<dbReference type="AlphaFoldDB" id="A0A0A0EPA4"/>
<dbReference type="PROSITE" id="PS51257">
    <property type="entry name" value="PROKAR_LIPOPROTEIN"/>
    <property type="match status" value="1"/>
</dbReference>
<dbReference type="RefSeq" id="WP_036140295.1">
    <property type="nucleotide sequence ID" value="NZ_AVPU01000051.1"/>
</dbReference>
<protein>
    <recommendedName>
        <fullName evidence="5">Lipoprotein</fullName>
    </recommendedName>
</protein>
<comment type="caution">
    <text evidence="3">The sequence shown here is derived from an EMBL/GenBank/DDBJ whole genome shotgun (WGS) entry which is preliminary data.</text>
</comment>